<organism evidence="1 2">
    <name type="scientific">Solitalea longa</name>
    <dbReference type="NCBI Taxonomy" id="2079460"/>
    <lineage>
        <taxon>Bacteria</taxon>
        <taxon>Pseudomonadati</taxon>
        <taxon>Bacteroidota</taxon>
        <taxon>Sphingobacteriia</taxon>
        <taxon>Sphingobacteriales</taxon>
        <taxon>Sphingobacteriaceae</taxon>
        <taxon>Solitalea</taxon>
    </lineage>
</organism>
<dbReference type="Proteomes" id="UP000236893">
    <property type="component" value="Unassembled WGS sequence"/>
</dbReference>
<name>A0A2S5A3N4_9SPHI</name>
<sequence>MANTDPFILNPDFEILRPYFWSQLSEEEWQEKLRLHKLNRGKVYFRHINSETEKNEFEEKFDKLLNNYDLIDHYDNLLYVSIDLYEELWQGIYSKDMDLMDASLCAELAQILLFFKKNHLDQIEKITLKRKNKEPILIKEKAIIQFIADSIFYRLNNYSSSHELGNYWFSMFGKRDLNSDFLEKVIREGKPLKLAGKFNDATAEFCLRICEYLNKETSLKSDVKTLSNDQLRFFRRLTSLMKIINKNKEEINVDNMRRLIISYRDEKR</sequence>
<proteinExistence type="predicted"/>
<evidence type="ECO:0000313" key="2">
    <source>
        <dbReference type="Proteomes" id="UP000236893"/>
    </source>
</evidence>
<protein>
    <submittedName>
        <fullName evidence="1">Uncharacterized protein</fullName>
    </submittedName>
</protein>
<keyword evidence="2" id="KW-1185">Reference proteome</keyword>
<gene>
    <name evidence="1" type="ORF">C3K47_08800</name>
</gene>
<reference evidence="1 2" key="1">
    <citation type="submission" date="2018-01" db="EMBL/GenBank/DDBJ databases">
        <authorList>
            <person name="Gaut B.S."/>
            <person name="Morton B.R."/>
            <person name="Clegg M.T."/>
            <person name="Duvall M.R."/>
        </authorList>
    </citation>
    <scope>NUCLEOTIDE SEQUENCE [LARGE SCALE GENOMIC DNA]</scope>
    <source>
        <strain evidence="1 2">HR-AV</strain>
    </source>
</reference>
<dbReference type="AlphaFoldDB" id="A0A2S5A3N4"/>
<dbReference type="EMBL" id="PQVF01000005">
    <property type="protein sequence ID" value="POY37146.1"/>
    <property type="molecule type" value="Genomic_DNA"/>
</dbReference>
<comment type="caution">
    <text evidence="1">The sequence shown here is derived from an EMBL/GenBank/DDBJ whole genome shotgun (WGS) entry which is preliminary data.</text>
</comment>
<evidence type="ECO:0000313" key="1">
    <source>
        <dbReference type="EMBL" id="POY37146.1"/>
    </source>
</evidence>
<accession>A0A2S5A3N4</accession>
<dbReference type="RefSeq" id="WP_103788756.1">
    <property type="nucleotide sequence ID" value="NZ_PQVF01000005.1"/>
</dbReference>